<dbReference type="Proteomes" id="UP000009139">
    <property type="component" value="Chromosome"/>
</dbReference>
<reference evidence="2" key="1">
    <citation type="submission" date="1999-07" db="EMBL/GenBank/DDBJ databases">
        <authorList>
            <person name="Genoscope"/>
        </authorList>
    </citation>
    <scope>NUCLEOTIDE SEQUENCE</scope>
    <source>
        <strain evidence="2">Orsay</strain>
    </source>
</reference>
<reference evidence="2" key="2">
    <citation type="journal article" date="2000" name="J. Mol. Biol.">
        <title>Archaeal homologs of eukaryotic methylation guide small nucleolar RNAs: lessons from the Pyrococcus genomes.</title>
        <authorList>
            <person name="Gaspin C."/>
            <person name="Cavaille J."/>
            <person name="Erauso G."/>
        </authorList>
    </citation>
    <scope>NUCLEOTIDE SEQUENCE</scope>
    <source>
        <strain evidence="2">Orsay</strain>
    </source>
</reference>
<dbReference type="RefSeq" id="WP_010868000.1">
    <property type="nucleotide sequence ID" value="NC_000868.1"/>
</dbReference>
<organism evidence="2 4">
    <name type="scientific">Pyrococcus abyssi (strain GE5 / Orsay)</name>
    <dbReference type="NCBI Taxonomy" id="272844"/>
    <lineage>
        <taxon>Archaea</taxon>
        <taxon>Methanobacteriati</taxon>
        <taxon>Methanobacteriota</taxon>
        <taxon>Thermococci</taxon>
        <taxon>Thermococcales</taxon>
        <taxon>Thermococcaceae</taxon>
        <taxon>Pyrococcus</taxon>
    </lineage>
</organism>
<dbReference type="OrthoDB" id="93530at2157"/>
<dbReference type="REBASE" id="4172">
    <property type="entry name" value="M.PabORF588P"/>
</dbReference>
<dbReference type="Proteomes" id="UP000000810">
    <property type="component" value="Chromosome"/>
</dbReference>
<sequence length="1010" mass="115580">MGYKRLIESLNFPVVEVNKKSEKEKGPARPPYWEMVFWWTRKPLVGARAIIAASLLPEDVDVSRFKSMIGLNESTPHRVNPRIPQDLEKYFRGKKLLDPFAGFGSIPLEGLRLGLDVTAVELLPVAYVFLKAVLEYPKKFGKTLVRDVERWGNWITEQLKNDPEIRELYDDDVAVYIGTWEIKCPHCGRFTLAVGNYWLARVKDSKGYKRLAYMVPEGEGVRIIDLNEILGDVSRAKVKGEEIVFEGKGFVEKVRKAVEEGKIKEGDVEIKGDKVIFRVPSPNIEARKSQLTCLACGNVIRYADENGRHYTQKPEGVKVDFYVKFALKKYHEGDERFARQRLLVKVKVKDGDLIFEPATKEDNEKLLRAKEKVRELIERKDPDVPTEQIPLYENRRITPILSAERWFHLFNPRQLLTLIKIVRLIREVGKKVEEEKLKEGWDEERAFEYAEAVATYLSMVLMKYAIYNSYVTYWNSSLIMAPSLAVRGIAMQWNPYEISPSARWTGSWRQGIEHTFSRSLEYLTTALAPSGQKTLTDFTKTNTVKVLQGDATSLNLGEKFDVIVTDPPYADDVPYTELSDFYYVWLKRALSDSDGKRLIPRFHKTAFFKKVGAKWVEIKTQWQEFAKREVSTNPGRFMDDENRKEKAVQHFENLFAQAFVAMREHLKDDGLLVTYYAHTDPESWLNLLNAGWRRAGLQITRAIPLTTESSTSIVKRGKLSLDTSIVVVWRKSKKIDRVEISRLNEEISEKAIESAKLYMKHGYRGLDLLYGVMASILEEVTKYSEVTSPKGALSTREILERHVYPATIRGIVEALADVKGRITSNEGLFYSAYKVLFGNASISPNDIVLLNLATFTNAKLLIRDKILKQVGSGKKEFRLYSPDILGERALNTRELQAFLRERGLNPQDPVPRNSVDVLHLLEYYSLLGSDVLKERVEALKKRHAPLVEEAIAMAKLVSSYYKAMYSQMLSPLGVVIRADERKVEGELMKDGHYEVVLMSRLVRNLGGGVI</sequence>
<reference evidence="2" key="3">
    <citation type="journal article" date="2001" name="Genome Res.">
        <title>Genome evolution at the genus level: comparison of three complete genomes of hyperthermophilic archaea.</title>
        <authorList>
            <person name="Lecompte O."/>
            <person name="Ripp R."/>
            <person name="Puzos-Barbe V."/>
            <person name="Duprat S."/>
            <person name="Heilig R."/>
            <person name="Dietrich J."/>
            <person name="Thierry J.C."/>
            <person name="Poch O."/>
        </authorList>
    </citation>
    <scope>NUCLEOTIDE SEQUENCE</scope>
    <source>
        <strain evidence="2">Orsay</strain>
    </source>
</reference>
<keyword evidence="2" id="KW-0808">Transferase</keyword>
<dbReference type="InterPro" id="IPR002052">
    <property type="entry name" value="DNA_methylase_N6_adenine_CS"/>
</dbReference>
<dbReference type="SUPFAM" id="SSF53335">
    <property type="entry name" value="S-adenosyl-L-methionine-dependent methyltransferases"/>
    <property type="match status" value="1"/>
</dbReference>
<dbReference type="GO" id="GO:0008168">
    <property type="term" value="F:methyltransferase activity"/>
    <property type="evidence" value="ECO:0007669"/>
    <property type="project" value="UniProtKB-KW"/>
</dbReference>
<gene>
    <name evidence="2" type="ordered locus">PAB0588</name>
</gene>
<dbReference type="PATRIC" id="fig|272844.11.peg.927"/>
<dbReference type="EMBL" id="AJ248285">
    <property type="protein sequence ID" value="CAB49791.1"/>
    <property type="molecule type" value="Genomic_DNA"/>
</dbReference>
<reference evidence="2 4" key="4">
    <citation type="journal article" date="2003" name="Mol. Microbiol.">
        <title>An integrated analysis of the genome of the hyperthermophilic archaeon Pyrococcus abyssi.</title>
        <authorList>
            <person name="Cohen G."/>
            <person name="Barbe V."/>
            <person name="Flament D."/>
            <person name="Galperin M."/>
            <person name="Heilig R."/>
            <person name="Ripp R."/>
            <person name="Lecompte O."/>
            <person name="Prieur D."/>
            <person name="Poch O."/>
            <person name="Quellerou J."/>
            <person name="Thierry J.C."/>
            <person name="Van der Oost J."/>
            <person name="Weissenbach J."/>
            <person name="Zivanovic Y."/>
            <person name="Forterre P."/>
        </authorList>
    </citation>
    <scope>NUCLEOTIDE SEQUENCE [LARGE SCALE GENOMIC DNA]</scope>
    <source>
        <strain evidence="4">GE5 / Orsay</strain>
        <strain evidence="2">Orsay</strain>
    </source>
</reference>
<dbReference type="AlphaFoldDB" id="Q9V0B3"/>
<accession>Q9V0B3</accession>
<dbReference type="Gene3D" id="3.40.50.150">
    <property type="entry name" value="Vaccinia Virus protein VP39"/>
    <property type="match status" value="1"/>
</dbReference>
<protein>
    <submittedName>
        <fullName evidence="3">Adenine-specific DNA methylase</fullName>
    </submittedName>
    <submittedName>
        <fullName evidence="2">Predicted DNA methylase</fullName>
    </submittedName>
</protein>
<dbReference type="Pfam" id="PF06634">
    <property type="entry name" value="DUF1156"/>
    <property type="match status" value="1"/>
</dbReference>
<dbReference type="InterPro" id="IPR014455">
    <property type="entry name" value="N6_adenine_Mtase_MK1259"/>
</dbReference>
<dbReference type="eggNOG" id="arCOG00889">
    <property type="taxonomic scope" value="Archaea"/>
</dbReference>
<dbReference type="InterPro" id="IPR009537">
    <property type="entry name" value="DUF1156"/>
</dbReference>
<name>Q9V0B3_PYRAB</name>
<feature type="domain" description="DUF1156" evidence="1">
    <location>
        <begin position="12"/>
        <end position="59"/>
    </location>
</feature>
<dbReference type="GO" id="GO:0003676">
    <property type="term" value="F:nucleic acid binding"/>
    <property type="evidence" value="ECO:0007669"/>
    <property type="project" value="InterPro"/>
</dbReference>
<proteinExistence type="predicted"/>
<dbReference type="GO" id="GO:0032259">
    <property type="term" value="P:methylation"/>
    <property type="evidence" value="ECO:0007669"/>
    <property type="project" value="UniProtKB-KW"/>
</dbReference>
<dbReference type="PROSITE" id="PS00092">
    <property type="entry name" value="N6_MTASE"/>
    <property type="match status" value="1"/>
</dbReference>
<dbReference type="EMBL" id="HE613800">
    <property type="protein sequence ID" value="CCE70283.1"/>
    <property type="molecule type" value="Genomic_DNA"/>
</dbReference>
<reference evidence="3 5" key="5">
    <citation type="journal article" date="2012" name="Curr. Microbiol.">
        <title>Re-annotation of two hyperthermophilic archaea Pyrococcus abyssi GE5 and Pyrococcus furiosus DSM 3638.</title>
        <authorList>
            <person name="Gao J."/>
            <person name="Wang J."/>
        </authorList>
    </citation>
    <scope>GENOME REANNOTATION</scope>
    <source>
        <strain evidence="3">GE5</strain>
        <strain evidence="5">GE5 / Orsay</strain>
    </source>
</reference>
<evidence type="ECO:0000313" key="2">
    <source>
        <dbReference type="EMBL" id="CAB49791.1"/>
    </source>
</evidence>
<dbReference type="STRING" id="272844.PAB0588"/>
<dbReference type="InterPro" id="IPR029063">
    <property type="entry name" value="SAM-dependent_MTases_sf"/>
</dbReference>
<dbReference type="PIR" id="F75134">
    <property type="entry name" value="F75134"/>
</dbReference>
<keyword evidence="2" id="KW-0489">Methyltransferase</keyword>
<dbReference type="PIRSF" id="PIRSF009427">
    <property type="entry name" value="UCP009427_DNAmts"/>
    <property type="match status" value="1"/>
</dbReference>
<keyword evidence="4" id="KW-1185">Reference proteome</keyword>
<evidence type="ECO:0000313" key="5">
    <source>
        <dbReference type="Proteomes" id="UP000009139"/>
    </source>
</evidence>
<evidence type="ECO:0000259" key="1">
    <source>
        <dbReference type="Pfam" id="PF06634"/>
    </source>
</evidence>
<evidence type="ECO:0000313" key="3">
    <source>
        <dbReference type="EMBL" id="CCE70283.1"/>
    </source>
</evidence>
<dbReference type="HOGENOM" id="CLU_007795_2_0_2"/>
<dbReference type="KEGG" id="pab:PAB0588"/>
<evidence type="ECO:0000313" key="4">
    <source>
        <dbReference type="Proteomes" id="UP000000810"/>
    </source>
</evidence>